<dbReference type="SUPFAM" id="SSF46689">
    <property type="entry name" value="Homeodomain-like"/>
    <property type="match status" value="1"/>
</dbReference>
<feature type="compositionally biased region" description="Low complexity" evidence="7">
    <location>
        <begin position="487"/>
        <end position="508"/>
    </location>
</feature>
<reference evidence="9" key="1">
    <citation type="submission" date="2021-11" db="EMBL/GenBank/DDBJ databases">
        <authorList>
            <person name="Schell T."/>
        </authorList>
    </citation>
    <scope>NUCLEOTIDE SEQUENCE</scope>
    <source>
        <strain evidence="9">M5</strain>
    </source>
</reference>
<dbReference type="InterPro" id="IPR050848">
    <property type="entry name" value="Homeobox_TF"/>
</dbReference>
<evidence type="ECO:0000256" key="3">
    <source>
        <dbReference type="ARBA" id="ARBA00023155"/>
    </source>
</evidence>
<feature type="domain" description="Homeobox" evidence="8">
    <location>
        <begin position="327"/>
        <end position="387"/>
    </location>
</feature>
<dbReference type="CDD" id="cd00086">
    <property type="entry name" value="homeodomain"/>
    <property type="match status" value="1"/>
</dbReference>
<accession>A0A8J2RU90</accession>
<feature type="region of interest" description="Disordered" evidence="7">
    <location>
        <begin position="86"/>
        <end position="105"/>
    </location>
</feature>
<dbReference type="InterPro" id="IPR017970">
    <property type="entry name" value="Homeobox_CS"/>
</dbReference>
<dbReference type="PANTHER" id="PTHR24333">
    <property type="entry name" value="HOMEO BOX HB9 LIKE A-RELATED"/>
    <property type="match status" value="1"/>
</dbReference>
<dbReference type="PROSITE" id="PS50071">
    <property type="entry name" value="HOMEOBOX_2"/>
    <property type="match status" value="1"/>
</dbReference>
<evidence type="ECO:0000256" key="7">
    <source>
        <dbReference type="SAM" id="MobiDB-lite"/>
    </source>
</evidence>
<keyword evidence="2 5" id="KW-0238">DNA-binding</keyword>
<feature type="compositionally biased region" description="Basic residues" evidence="7">
    <location>
        <begin position="193"/>
        <end position="202"/>
    </location>
</feature>
<feature type="compositionally biased region" description="Low complexity" evidence="7">
    <location>
        <begin position="119"/>
        <end position="130"/>
    </location>
</feature>
<dbReference type="InterPro" id="IPR000047">
    <property type="entry name" value="HTH_motif"/>
</dbReference>
<dbReference type="PROSITE" id="PS00027">
    <property type="entry name" value="HOMEOBOX_1"/>
    <property type="match status" value="1"/>
</dbReference>
<dbReference type="Pfam" id="PF00046">
    <property type="entry name" value="Homeodomain"/>
    <property type="match status" value="1"/>
</dbReference>
<organism evidence="9 10">
    <name type="scientific">Daphnia galeata</name>
    <dbReference type="NCBI Taxonomy" id="27404"/>
    <lineage>
        <taxon>Eukaryota</taxon>
        <taxon>Metazoa</taxon>
        <taxon>Ecdysozoa</taxon>
        <taxon>Arthropoda</taxon>
        <taxon>Crustacea</taxon>
        <taxon>Branchiopoda</taxon>
        <taxon>Diplostraca</taxon>
        <taxon>Cladocera</taxon>
        <taxon>Anomopoda</taxon>
        <taxon>Daphniidae</taxon>
        <taxon>Daphnia</taxon>
    </lineage>
</organism>
<feature type="DNA-binding region" description="Homeobox" evidence="5">
    <location>
        <begin position="329"/>
        <end position="388"/>
    </location>
</feature>
<dbReference type="GO" id="GO:0000981">
    <property type="term" value="F:DNA-binding transcription factor activity, RNA polymerase II-specific"/>
    <property type="evidence" value="ECO:0007669"/>
    <property type="project" value="InterPro"/>
</dbReference>
<evidence type="ECO:0000256" key="2">
    <source>
        <dbReference type="ARBA" id="ARBA00023125"/>
    </source>
</evidence>
<keyword evidence="10" id="KW-1185">Reference proteome</keyword>
<dbReference type="PRINTS" id="PR00024">
    <property type="entry name" value="HOMEOBOX"/>
</dbReference>
<dbReference type="GO" id="GO:0003677">
    <property type="term" value="F:DNA binding"/>
    <property type="evidence" value="ECO:0007669"/>
    <property type="project" value="UniProtKB-UniRule"/>
</dbReference>
<feature type="region of interest" description="Disordered" evidence="7">
    <location>
        <begin position="119"/>
        <end position="150"/>
    </location>
</feature>
<dbReference type="OrthoDB" id="6159439at2759"/>
<dbReference type="InterPro" id="IPR020479">
    <property type="entry name" value="HD_metazoa"/>
</dbReference>
<gene>
    <name evidence="9" type="ORF">DGAL_LOCUS14449</name>
</gene>
<dbReference type="EMBL" id="CAKKLH010000307">
    <property type="protein sequence ID" value="CAH0110845.1"/>
    <property type="molecule type" value="Genomic_DNA"/>
</dbReference>
<evidence type="ECO:0000256" key="5">
    <source>
        <dbReference type="PROSITE-ProRule" id="PRU00108"/>
    </source>
</evidence>
<dbReference type="PANTHER" id="PTHR24333:SF5">
    <property type="entry name" value="VENT HOMEOBOX"/>
    <property type="match status" value="1"/>
</dbReference>
<dbReference type="GO" id="GO:0005634">
    <property type="term" value="C:nucleus"/>
    <property type="evidence" value="ECO:0007669"/>
    <property type="project" value="UniProtKB-SubCell"/>
</dbReference>
<evidence type="ECO:0000259" key="8">
    <source>
        <dbReference type="PROSITE" id="PS50071"/>
    </source>
</evidence>
<dbReference type="PRINTS" id="PR00031">
    <property type="entry name" value="HTHREPRESSR"/>
</dbReference>
<evidence type="ECO:0000256" key="6">
    <source>
        <dbReference type="RuleBase" id="RU000682"/>
    </source>
</evidence>
<dbReference type="AlphaFoldDB" id="A0A8J2RU90"/>
<evidence type="ECO:0000256" key="1">
    <source>
        <dbReference type="ARBA" id="ARBA00004123"/>
    </source>
</evidence>
<keyword evidence="3 5" id="KW-0371">Homeobox</keyword>
<feature type="region of interest" description="Disordered" evidence="7">
    <location>
        <begin position="463"/>
        <end position="508"/>
    </location>
</feature>
<keyword evidence="4 5" id="KW-0539">Nucleus</keyword>
<feature type="compositionally biased region" description="Low complexity" evidence="7">
    <location>
        <begin position="46"/>
        <end position="57"/>
    </location>
</feature>
<name>A0A8J2RU90_9CRUS</name>
<feature type="region of interest" description="Disordered" evidence="7">
    <location>
        <begin position="542"/>
        <end position="562"/>
    </location>
</feature>
<evidence type="ECO:0000313" key="10">
    <source>
        <dbReference type="Proteomes" id="UP000789390"/>
    </source>
</evidence>
<feature type="compositionally biased region" description="Acidic residues" evidence="7">
    <location>
        <begin position="272"/>
        <end position="287"/>
    </location>
</feature>
<dbReference type="Proteomes" id="UP000789390">
    <property type="component" value="Unassembled WGS sequence"/>
</dbReference>
<comment type="caution">
    <text evidence="9">The sequence shown here is derived from an EMBL/GenBank/DDBJ whole genome shotgun (WGS) entry which is preliminary data.</text>
</comment>
<evidence type="ECO:0000256" key="4">
    <source>
        <dbReference type="ARBA" id="ARBA00023242"/>
    </source>
</evidence>
<feature type="compositionally biased region" description="Acidic residues" evidence="7">
    <location>
        <begin position="243"/>
        <end position="255"/>
    </location>
</feature>
<feature type="region of interest" description="Disordered" evidence="7">
    <location>
        <begin position="191"/>
        <end position="338"/>
    </location>
</feature>
<comment type="subcellular location">
    <subcellularLocation>
        <location evidence="1 5 6">Nucleus</location>
    </subcellularLocation>
</comment>
<dbReference type="InterPro" id="IPR009057">
    <property type="entry name" value="Homeodomain-like_sf"/>
</dbReference>
<dbReference type="InterPro" id="IPR001356">
    <property type="entry name" value="HD"/>
</dbReference>
<proteinExistence type="predicted"/>
<protein>
    <recommendedName>
        <fullName evidence="8">Homeobox domain-containing protein</fullName>
    </recommendedName>
</protein>
<sequence length="562" mass="59084">MTVDIGLSPASAFDVSLHGVKFKKNGKNKMTVTRELSTADDYAVDQKQQQKLQKQQQSEAAEEPKGNPDRAIMSSANGPNVTSVMAAASSAGSTTSTSPSSQVASRPKFMITDILRNDSSTPTVSVNSSSQHYPSIPQQPQQATAMPSQHHHHPFYQFNLAAAAAAAAAYGFNPAGMMPGMMPPLHQFLVGHHQQHPHHPHHPQMPVMMPSGLMAATPNSAESSPRDLSFKRSANAANFASDPNEDDEDEFVDPDGSDHDRDSPIGKADLMLSDDESDISKNDDEDGDKSNNGGGGGGSGHRHNHSGSTASESGDGPGNKSSSGMSKKARKARTAFTDHQLQTLEKSFERQKYLSVQDRLELAAKLGLTDTQVKTWYQNRRTKWKRQTAVGLELLAEAGNYASLQRMYGGANGYGWPYGPMSQGPPPGPPNSAAAAAAAAASMDLYYRQAAAAAALQKPLPYRLYPGQPQQQQQGGGGGGPVHSGHHVGVPAGSSGSPISTSSPLPSHHPYPAGLSPLLNAANSASAGLSSLAAASAAITSQLYPGSNNNNNNNGNRPDSSS</sequence>
<dbReference type="SMART" id="SM00389">
    <property type="entry name" value="HOX"/>
    <property type="match status" value="1"/>
</dbReference>
<feature type="region of interest" description="Disordered" evidence="7">
    <location>
        <begin position="43"/>
        <end position="77"/>
    </location>
</feature>
<evidence type="ECO:0000313" key="9">
    <source>
        <dbReference type="EMBL" id="CAH0110845.1"/>
    </source>
</evidence>
<feature type="compositionally biased region" description="Polar residues" evidence="7">
    <location>
        <begin position="131"/>
        <end position="147"/>
    </location>
</feature>
<dbReference type="Gene3D" id="1.10.10.60">
    <property type="entry name" value="Homeodomain-like"/>
    <property type="match status" value="1"/>
</dbReference>